<keyword evidence="3" id="KW-1185">Reference proteome</keyword>
<dbReference type="EMBL" id="UZAH01032575">
    <property type="protein sequence ID" value="VDP22640.1"/>
    <property type="molecule type" value="Genomic_DNA"/>
</dbReference>
<dbReference type="Proteomes" id="UP000050761">
    <property type="component" value="Unassembled WGS sequence"/>
</dbReference>
<reference evidence="4" key="2">
    <citation type="submission" date="2019-09" db="UniProtKB">
        <authorList>
            <consortium name="WormBaseParasite"/>
        </authorList>
    </citation>
    <scope>IDENTIFICATION</scope>
</reference>
<dbReference type="AlphaFoldDB" id="A0A3P8BWU4"/>
<proteinExistence type="predicted"/>
<evidence type="ECO:0000313" key="3">
    <source>
        <dbReference type="Proteomes" id="UP000050761"/>
    </source>
</evidence>
<evidence type="ECO:0000313" key="4">
    <source>
        <dbReference type="WBParaSite" id="HPBE_0002096401-mRNA-1"/>
    </source>
</evidence>
<gene>
    <name evidence="2" type="ORF">HPBE_LOCUS20963</name>
</gene>
<sequence>MIVFVKKFQRRRCEIDHRNWELLHKNDHNSVTCRTLRLQIADVKNDITGMEKVWKDMDEDYMYTKNITMRVLDRLDFQFEDVKRAVEDLKREAERIKRFLKSRSKN</sequence>
<feature type="coiled-coil region" evidence="1">
    <location>
        <begin position="72"/>
        <end position="99"/>
    </location>
</feature>
<dbReference type="WBParaSite" id="HPBE_0002096401-mRNA-1">
    <property type="protein sequence ID" value="HPBE_0002096401-mRNA-1"/>
    <property type="gene ID" value="HPBE_0002096401"/>
</dbReference>
<keyword evidence="1" id="KW-0175">Coiled coil</keyword>
<reference evidence="2 3" key="1">
    <citation type="submission" date="2018-11" db="EMBL/GenBank/DDBJ databases">
        <authorList>
            <consortium name="Pathogen Informatics"/>
        </authorList>
    </citation>
    <scope>NUCLEOTIDE SEQUENCE [LARGE SCALE GENOMIC DNA]</scope>
</reference>
<evidence type="ECO:0000256" key="1">
    <source>
        <dbReference type="SAM" id="Coils"/>
    </source>
</evidence>
<organism evidence="2">
    <name type="scientific">Heligmosomoides polygyrus</name>
    <name type="common">Parasitic roundworm</name>
    <dbReference type="NCBI Taxonomy" id="6339"/>
    <lineage>
        <taxon>Eukaryota</taxon>
        <taxon>Metazoa</taxon>
        <taxon>Ecdysozoa</taxon>
        <taxon>Nematoda</taxon>
        <taxon>Chromadorea</taxon>
        <taxon>Rhabditida</taxon>
        <taxon>Rhabditina</taxon>
        <taxon>Rhabditomorpha</taxon>
        <taxon>Strongyloidea</taxon>
        <taxon>Heligmosomidae</taxon>
        <taxon>Heligmosomoides</taxon>
    </lineage>
</organism>
<accession>A0A3P8BWU4</accession>
<protein>
    <submittedName>
        <fullName evidence="4">Biogenesis of lysosome-related organelles complex 1 subunit CNL1</fullName>
    </submittedName>
</protein>
<name>A0A3P8BWU4_HELPZ</name>
<evidence type="ECO:0000313" key="2">
    <source>
        <dbReference type="EMBL" id="VDP22640.1"/>
    </source>
</evidence>